<dbReference type="RefSeq" id="WP_076031982.1">
    <property type="nucleotide sequence ID" value="NZ_CP016896.1"/>
</dbReference>
<reference evidence="2 3" key="1">
    <citation type="submission" date="2016-08" db="EMBL/GenBank/DDBJ databases">
        <title>Complete genome sequence of Acinetobacter baylyi strain GFJ2.</title>
        <authorList>
            <person name="Tabata M."/>
            <person name="Kuboki S."/>
            <person name="Gibu N."/>
            <person name="Kinouchi Y."/>
            <person name="Vangnai A."/>
            <person name="Kasai D."/>
            <person name="Fukuda M."/>
        </authorList>
    </citation>
    <scope>NUCLEOTIDE SEQUENCE [LARGE SCALE GENOMIC DNA]</scope>
    <source>
        <strain evidence="2 3">GFJ2</strain>
    </source>
</reference>
<dbReference type="Pfam" id="PF03886">
    <property type="entry name" value="ABC_trans_aux"/>
    <property type="match status" value="1"/>
</dbReference>
<feature type="domain" description="ABC-type transport auxiliary lipoprotein component" evidence="1">
    <location>
        <begin position="40"/>
        <end position="223"/>
    </location>
</feature>
<name>A0A1P8EEN2_9GAMM</name>
<gene>
    <name evidence="2" type="ORF">BEN76_01045</name>
</gene>
<dbReference type="STRING" id="487316.BEN76_01045"/>
<dbReference type="SUPFAM" id="SSF159594">
    <property type="entry name" value="XCC0632-like"/>
    <property type="match status" value="1"/>
</dbReference>
<dbReference type="Gene3D" id="3.40.50.10610">
    <property type="entry name" value="ABC-type transport auxiliary lipoprotein component"/>
    <property type="match status" value="1"/>
</dbReference>
<sequence>MINKITHPVSLGRRLLGCVTFVALPWLLSACSSSPTPNYYTLSPQVTPLTSSNVRVIEVLPVALPDRLNRIPLVLQQPSGKSKVLDNDRWTSTFSSELRDSLSAGLQRKLGAVDRYSSGMTGGQVSYRIATDFSHFDIISAGNGEKMKSNTRMIDVAVAWIIKRQEPINVPVKTAAAGSAEIADRQMSCRVTFQQPVASGAGDIQATVRASSVAMERVIDAVAQSVVATEAKTRPTIQGVRCS</sequence>
<protein>
    <recommendedName>
        <fullName evidence="1">ABC-type transport auxiliary lipoprotein component domain-containing protein</fullName>
    </recommendedName>
</protein>
<dbReference type="eggNOG" id="COG3009">
    <property type="taxonomic scope" value="Bacteria"/>
</dbReference>
<accession>A0A1P8EEN2</accession>
<evidence type="ECO:0000259" key="1">
    <source>
        <dbReference type="Pfam" id="PF03886"/>
    </source>
</evidence>
<organism evidence="2 3">
    <name type="scientific">Acinetobacter soli</name>
    <dbReference type="NCBI Taxonomy" id="487316"/>
    <lineage>
        <taxon>Bacteria</taxon>
        <taxon>Pseudomonadati</taxon>
        <taxon>Pseudomonadota</taxon>
        <taxon>Gammaproteobacteria</taxon>
        <taxon>Moraxellales</taxon>
        <taxon>Moraxellaceae</taxon>
        <taxon>Acinetobacter</taxon>
    </lineage>
</organism>
<evidence type="ECO:0000313" key="2">
    <source>
        <dbReference type="EMBL" id="APV34672.1"/>
    </source>
</evidence>
<dbReference type="KEGG" id="asol:BEN76_01045"/>
<proteinExistence type="predicted"/>
<dbReference type="Proteomes" id="UP000185674">
    <property type="component" value="Chromosome"/>
</dbReference>
<dbReference type="AlphaFoldDB" id="A0A1P8EEN2"/>
<evidence type="ECO:0000313" key="3">
    <source>
        <dbReference type="Proteomes" id="UP000185674"/>
    </source>
</evidence>
<dbReference type="InterPro" id="IPR005586">
    <property type="entry name" value="ABC_trans_aux"/>
</dbReference>
<dbReference type="PROSITE" id="PS51257">
    <property type="entry name" value="PROKAR_LIPOPROTEIN"/>
    <property type="match status" value="1"/>
</dbReference>
<dbReference type="EMBL" id="CP016896">
    <property type="protein sequence ID" value="APV34672.1"/>
    <property type="molecule type" value="Genomic_DNA"/>
</dbReference>